<organism evidence="1 2">
    <name type="scientific">Elysia marginata</name>
    <dbReference type="NCBI Taxonomy" id="1093978"/>
    <lineage>
        <taxon>Eukaryota</taxon>
        <taxon>Metazoa</taxon>
        <taxon>Spiralia</taxon>
        <taxon>Lophotrochozoa</taxon>
        <taxon>Mollusca</taxon>
        <taxon>Gastropoda</taxon>
        <taxon>Heterobranchia</taxon>
        <taxon>Euthyneura</taxon>
        <taxon>Panpulmonata</taxon>
        <taxon>Sacoglossa</taxon>
        <taxon>Placobranchoidea</taxon>
        <taxon>Plakobranchidae</taxon>
        <taxon>Elysia</taxon>
    </lineage>
</organism>
<name>A0AAV4EQN8_9GAST</name>
<gene>
    <name evidence="1" type="ORF">ElyMa_005481000</name>
</gene>
<evidence type="ECO:0000313" key="2">
    <source>
        <dbReference type="Proteomes" id="UP000762676"/>
    </source>
</evidence>
<dbReference type="Proteomes" id="UP000762676">
    <property type="component" value="Unassembled WGS sequence"/>
</dbReference>
<keyword evidence="2" id="KW-1185">Reference proteome</keyword>
<proteinExistence type="predicted"/>
<comment type="caution">
    <text evidence="1">The sequence shown here is derived from an EMBL/GenBank/DDBJ whole genome shotgun (WGS) entry which is preliminary data.</text>
</comment>
<dbReference type="AlphaFoldDB" id="A0AAV4EQN8"/>
<dbReference type="EMBL" id="BMAT01010914">
    <property type="protein sequence ID" value="GFR63312.1"/>
    <property type="molecule type" value="Genomic_DNA"/>
</dbReference>
<protein>
    <submittedName>
        <fullName evidence="1">Uncharacterized protein</fullName>
    </submittedName>
</protein>
<evidence type="ECO:0000313" key="1">
    <source>
        <dbReference type="EMBL" id="GFR63312.1"/>
    </source>
</evidence>
<sequence>MTLKKSFPFPGTINVSMPERRLRCVFAMSVTCACMETAAAHALAAGLPASARDFSHPIRKQHALSAHLVRDLLGRFR</sequence>
<dbReference type="PROSITE" id="PS51257">
    <property type="entry name" value="PROKAR_LIPOPROTEIN"/>
    <property type="match status" value="1"/>
</dbReference>
<accession>A0AAV4EQN8</accession>
<reference evidence="1 2" key="1">
    <citation type="journal article" date="2021" name="Elife">
        <title>Chloroplast acquisition without the gene transfer in kleptoplastic sea slugs, Plakobranchus ocellatus.</title>
        <authorList>
            <person name="Maeda T."/>
            <person name="Takahashi S."/>
            <person name="Yoshida T."/>
            <person name="Shimamura S."/>
            <person name="Takaki Y."/>
            <person name="Nagai Y."/>
            <person name="Toyoda A."/>
            <person name="Suzuki Y."/>
            <person name="Arimoto A."/>
            <person name="Ishii H."/>
            <person name="Satoh N."/>
            <person name="Nishiyama T."/>
            <person name="Hasebe M."/>
            <person name="Maruyama T."/>
            <person name="Minagawa J."/>
            <person name="Obokata J."/>
            <person name="Shigenobu S."/>
        </authorList>
    </citation>
    <scope>NUCLEOTIDE SEQUENCE [LARGE SCALE GENOMIC DNA]</scope>
</reference>